<feature type="domain" description="DUF6830" evidence="1">
    <location>
        <begin position="183"/>
        <end position="325"/>
    </location>
</feature>
<evidence type="ECO:0000313" key="2">
    <source>
        <dbReference type="EMBL" id="KAJ7671165.1"/>
    </source>
</evidence>
<proteinExistence type="predicted"/>
<dbReference type="AlphaFoldDB" id="A0AAD7CZV3"/>
<gene>
    <name evidence="2" type="ORF">B0H17DRAFT_1162120</name>
</gene>
<evidence type="ECO:0000259" key="1">
    <source>
        <dbReference type="Pfam" id="PF20722"/>
    </source>
</evidence>
<dbReference type="Pfam" id="PF20722">
    <property type="entry name" value="DUF6830"/>
    <property type="match status" value="1"/>
</dbReference>
<dbReference type="InterPro" id="IPR049233">
    <property type="entry name" value="DUF6830"/>
</dbReference>
<dbReference type="Proteomes" id="UP001221757">
    <property type="component" value="Unassembled WGS sequence"/>
</dbReference>
<dbReference type="EMBL" id="JARKIE010000175">
    <property type="protein sequence ID" value="KAJ7671165.1"/>
    <property type="molecule type" value="Genomic_DNA"/>
</dbReference>
<sequence>MTGNPVRALCEFRYYGQGDEISEDVLSRMDDALRTFHSHKHVILEAQARRGKNGPIDNWWIPKLEFLQSVVSSIRANGVPLQWSADITEHSHITFIKEPVSHTNNQRYEPQICRYLDRHDKVDLFDLATHIEGAGVELRDEDDLDESGDEEDDGPILVSTTLTLLEHAQPPARLVGGSRRLVNYYTRAKRLLAGQIPKAPTPFRTFTSTQENVAIHLTRDPVGPQLSVDDASKTFHLPDLRVALLAYIHRIRIGGDLPLGGRRPKKIQDKTLPFQNVQVWHRLRLQSRGYHNPVQVLEAHTVNASPPDATWKFGRGDGVIVNTDPTIFGRGVVFKVRHTVGYLRMIMRAVPQGSDPPPGTAGFLAYVQRFDVVSRGDGPCLDPGTGMYRLKRARRADGTIMGDILPLDRLRAHVALPPRFGAEADRRLTKENSMDISEQFWLNKFFTKELFFALSQ</sequence>
<name>A0AAD7CZV3_MYCRO</name>
<comment type="caution">
    <text evidence="2">The sequence shown here is derived from an EMBL/GenBank/DDBJ whole genome shotgun (WGS) entry which is preliminary data.</text>
</comment>
<reference evidence="2" key="1">
    <citation type="submission" date="2023-03" db="EMBL/GenBank/DDBJ databases">
        <title>Massive genome expansion in bonnet fungi (Mycena s.s.) driven by repeated elements and novel gene families across ecological guilds.</title>
        <authorList>
            <consortium name="Lawrence Berkeley National Laboratory"/>
            <person name="Harder C.B."/>
            <person name="Miyauchi S."/>
            <person name="Viragh M."/>
            <person name="Kuo A."/>
            <person name="Thoen E."/>
            <person name="Andreopoulos B."/>
            <person name="Lu D."/>
            <person name="Skrede I."/>
            <person name="Drula E."/>
            <person name="Henrissat B."/>
            <person name="Morin E."/>
            <person name="Kohler A."/>
            <person name="Barry K."/>
            <person name="LaButti K."/>
            <person name="Morin E."/>
            <person name="Salamov A."/>
            <person name="Lipzen A."/>
            <person name="Mereny Z."/>
            <person name="Hegedus B."/>
            <person name="Baldrian P."/>
            <person name="Stursova M."/>
            <person name="Weitz H."/>
            <person name="Taylor A."/>
            <person name="Grigoriev I.V."/>
            <person name="Nagy L.G."/>
            <person name="Martin F."/>
            <person name="Kauserud H."/>
        </authorList>
    </citation>
    <scope>NUCLEOTIDE SEQUENCE</scope>
    <source>
        <strain evidence="2">CBHHK067</strain>
    </source>
</reference>
<keyword evidence="3" id="KW-1185">Reference proteome</keyword>
<organism evidence="2 3">
    <name type="scientific">Mycena rosella</name>
    <name type="common">Pink bonnet</name>
    <name type="synonym">Agaricus rosellus</name>
    <dbReference type="NCBI Taxonomy" id="1033263"/>
    <lineage>
        <taxon>Eukaryota</taxon>
        <taxon>Fungi</taxon>
        <taxon>Dikarya</taxon>
        <taxon>Basidiomycota</taxon>
        <taxon>Agaricomycotina</taxon>
        <taxon>Agaricomycetes</taxon>
        <taxon>Agaricomycetidae</taxon>
        <taxon>Agaricales</taxon>
        <taxon>Marasmiineae</taxon>
        <taxon>Mycenaceae</taxon>
        <taxon>Mycena</taxon>
    </lineage>
</organism>
<evidence type="ECO:0000313" key="3">
    <source>
        <dbReference type="Proteomes" id="UP001221757"/>
    </source>
</evidence>
<protein>
    <recommendedName>
        <fullName evidence="1">DUF6830 domain-containing protein</fullName>
    </recommendedName>
</protein>
<accession>A0AAD7CZV3</accession>